<feature type="transmembrane region" description="Helical" evidence="6">
    <location>
        <begin position="253"/>
        <end position="273"/>
    </location>
</feature>
<evidence type="ECO:0000313" key="8">
    <source>
        <dbReference type="EMBL" id="CAH3134977.1"/>
    </source>
</evidence>
<feature type="transmembrane region" description="Helical" evidence="6">
    <location>
        <begin position="229"/>
        <end position="247"/>
    </location>
</feature>
<comment type="similarity">
    <text evidence="2">Belongs to the ammonium transporter (TC 2.A.49) family. Rh subfamily.</text>
</comment>
<keyword evidence="4 6" id="KW-1133">Transmembrane helix</keyword>
<name>A0ABN8P5Z6_9CNID</name>
<evidence type="ECO:0000256" key="6">
    <source>
        <dbReference type="SAM" id="Phobius"/>
    </source>
</evidence>
<comment type="caution">
    <text evidence="8">The sequence shown here is derived from an EMBL/GenBank/DDBJ whole genome shotgun (WGS) entry which is preliminary data.</text>
</comment>
<feature type="transmembrane region" description="Helical" evidence="6">
    <location>
        <begin position="197"/>
        <end position="217"/>
    </location>
</feature>
<organism evidence="8 9">
    <name type="scientific">Porites lobata</name>
    <dbReference type="NCBI Taxonomy" id="104759"/>
    <lineage>
        <taxon>Eukaryota</taxon>
        <taxon>Metazoa</taxon>
        <taxon>Cnidaria</taxon>
        <taxon>Anthozoa</taxon>
        <taxon>Hexacorallia</taxon>
        <taxon>Scleractinia</taxon>
        <taxon>Fungiina</taxon>
        <taxon>Poritidae</taxon>
        <taxon>Porites</taxon>
    </lineage>
</organism>
<feature type="transmembrane region" description="Helical" evidence="6">
    <location>
        <begin position="6"/>
        <end position="24"/>
    </location>
</feature>
<dbReference type="PANTHER" id="PTHR11730:SF60">
    <property type="entry name" value="RH50, ISOFORM D"/>
    <property type="match status" value="1"/>
</dbReference>
<dbReference type="Pfam" id="PF00909">
    <property type="entry name" value="Ammonium_transp"/>
    <property type="match status" value="1"/>
</dbReference>
<evidence type="ECO:0000256" key="3">
    <source>
        <dbReference type="ARBA" id="ARBA00022692"/>
    </source>
</evidence>
<comment type="subcellular location">
    <subcellularLocation>
        <location evidence="1">Membrane</location>
        <topology evidence="1">Multi-pass membrane protein</topology>
    </subcellularLocation>
</comment>
<proteinExistence type="inferred from homology"/>
<feature type="transmembrane region" description="Helical" evidence="6">
    <location>
        <begin position="95"/>
        <end position="116"/>
    </location>
</feature>
<keyword evidence="9" id="KW-1185">Reference proteome</keyword>
<evidence type="ECO:0000256" key="2">
    <source>
        <dbReference type="ARBA" id="ARBA00011036"/>
    </source>
</evidence>
<feature type="transmembrane region" description="Helical" evidence="6">
    <location>
        <begin position="68"/>
        <end position="88"/>
    </location>
</feature>
<dbReference type="Proteomes" id="UP001159405">
    <property type="component" value="Unassembled WGS sequence"/>
</dbReference>
<reference evidence="8 9" key="1">
    <citation type="submission" date="2022-05" db="EMBL/GenBank/DDBJ databases">
        <authorList>
            <consortium name="Genoscope - CEA"/>
            <person name="William W."/>
        </authorList>
    </citation>
    <scope>NUCLEOTIDE SEQUENCE [LARGE SCALE GENOMIC DNA]</scope>
</reference>
<feature type="domain" description="Ammonium transporter AmtB-like" evidence="7">
    <location>
        <begin position="3"/>
        <end position="384"/>
    </location>
</feature>
<evidence type="ECO:0000256" key="5">
    <source>
        <dbReference type="ARBA" id="ARBA00023136"/>
    </source>
</evidence>
<feature type="transmembrane region" description="Helical" evidence="6">
    <location>
        <begin position="158"/>
        <end position="177"/>
    </location>
</feature>
<feature type="non-terminal residue" evidence="8">
    <location>
        <position position="1"/>
    </location>
</feature>
<dbReference type="SUPFAM" id="SSF111352">
    <property type="entry name" value="Ammonium transporter"/>
    <property type="match status" value="1"/>
</dbReference>
<dbReference type="EMBL" id="CALNXK010000055">
    <property type="protein sequence ID" value="CAH3134977.1"/>
    <property type="molecule type" value="Genomic_DNA"/>
</dbReference>
<evidence type="ECO:0000259" key="7">
    <source>
        <dbReference type="Pfam" id="PF00909"/>
    </source>
</evidence>
<dbReference type="PANTHER" id="PTHR11730">
    <property type="entry name" value="AMMONIUM TRANSPORTER"/>
    <property type="match status" value="1"/>
</dbReference>
<feature type="transmembrane region" description="Helical" evidence="6">
    <location>
        <begin position="36"/>
        <end position="56"/>
    </location>
</feature>
<dbReference type="InterPro" id="IPR029020">
    <property type="entry name" value="Ammonium/urea_transptr"/>
</dbReference>
<dbReference type="InterPro" id="IPR002229">
    <property type="entry name" value="RhesusRHD"/>
</dbReference>
<sequence length="391" mass="41709">FVLPVFQDVHVMIYIGFGFLMTFLKKYGYGAVGYNFFIAALITQWGTIISGCFNQIYAEGHSHIELSIQSLVTAEFAAATVLITYGAVLGKVSRLQLLVIGVLEIIFYAINELIAVEFLKFSDAGGSIIIHAFGAYFGLALSRTLYTKEALDSPKEGSNYHSDLFAMIGTVFLWMYWPSFNAALVAPDYVAQHRSVINTYFSLAAACVTTFALSPVFQRQGGKWRLSMVHVQNATLAGGVAVGTASNMSISPWGALLIGCCAGALSTVGYAYVTPFLTKYTKTHDTCGVNNLHGMPGILGAIAGAIAAANANADKYGYDGMYNIWPGMAPEKNSTDHLKLMNLGVTVTGDGRSAKAQAGYQIAGLAVALGIAVIGGIVTGKIFVVVQSNLY</sequence>
<feature type="transmembrane region" description="Helical" evidence="6">
    <location>
        <begin position="128"/>
        <end position="146"/>
    </location>
</feature>
<evidence type="ECO:0000256" key="1">
    <source>
        <dbReference type="ARBA" id="ARBA00004141"/>
    </source>
</evidence>
<feature type="transmembrane region" description="Helical" evidence="6">
    <location>
        <begin position="362"/>
        <end position="386"/>
    </location>
</feature>
<dbReference type="PRINTS" id="PR00342">
    <property type="entry name" value="RHESUSRHD"/>
</dbReference>
<dbReference type="Gene3D" id="1.10.3430.10">
    <property type="entry name" value="Ammonium transporter AmtB like domains"/>
    <property type="match status" value="1"/>
</dbReference>
<gene>
    <name evidence="8" type="ORF">PLOB_00037695</name>
</gene>
<keyword evidence="3 6" id="KW-0812">Transmembrane</keyword>
<keyword evidence="5 6" id="KW-0472">Membrane</keyword>
<evidence type="ECO:0000256" key="4">
    <source>
        <dbReference type="ARBA" id="ARBA00022989"/>
    </source>
</evidence>
<dbReference type="InterPro" id="IPR024041">
    <property type="entry name" value="NH4_transpt_AmtB-like_dom"/>
</dbReference>
<evidence type="ECO:0000313" key="9">
    <source>
        <dbReference type="Proteomes" id="UP001159405"/>
    </source>
</evidence>
<protein>
    <recommendedName>
        <fullName evidence="7">Ammonium transporter AmtB-like domain-containing protein</fullName>
    </recommendedName>
</protein>
<accession>A0ABN8P5Z6</accession>